<keyword evidence="3" id="KW-1185">Reference proteome</keyword>
<dbReference type="Proteomes" id="UP001195769">
    <property type="component" value="Unassembled WGS sequence"/>
</dbReference>
<gene>
    <name evidence="2" type="ORF">F5891DRAFT_1193699</name>
</gene>
<evidence type="ECO:0000256" key="1">
    <source>
        <dbReference type="SAM" id="MobiDB-lite"/>
    </source>
</evidence>
<dbReference type="EMBL" id="JABBWK010000061">
    <property type="protein sequence ID" value="KAG1895883.1"/>
    <property type="molecule type" value="Genomic_DNA"/>
</dbReference>
<feature type="compositionally biased region" description="Low complexity" evidence="1">
    <location>
        <begin position="438"/>
        <end position="463"/>
    </location>
</feature>
<feature type="compositionally biased region" description="Basic and acidic residues" evidence="1">
    <location>
        <begin position="60"/>
        <end position="79"/>
    </location>
</feature>
<feature type="region of interest" description="Disordered" evidence="1">
    <location>
        <begin position="174"/>
        <end position="465"/>
    </location>
</feature>
<feature type="compositionally biased region" description="Low complexity" evidence="1">
    <location>
        <begin position="242"/>
        <end position="255"/>
    </location>
</feature>
<feature type="compositionally biased region" description="Polar residues" evidence="1">
    <location>
        <begin position="204"/>
        <end position="221"/>
    </location>
</feature>
<evidence type="ECO:0000313" key="3">
    <source>
        <dbReference type="Proteomes" id="UP001195769"/>
    </source>
</evidence>
<protein>
    <submittedName>
        <fullName evidence="2">Uncharacterized protein</fullName>
    </submittedName>
</protein>
<organism evidence="2 3">
    <name type="scientific">Suillus fuscotomentosus</name>
    <dbReference type="NCBI Taxonomy" id="1912939"/>
    <lineage>
        <taxon>Eukaryota</taxon>
        <taxon>Fungi</taxon>
        <taxon>Dikarya</taxon>
        <taxon>Basidiomycota</taxon>
        <taxon>Agaricomycotina</taxon>
        <taxon>Agaricomycetes</taxon>
        <taxon>Agaricomycetidae</taxon>
        <taxon>Boletales</taxon>
        <taxon>Suillineae</taxon>
        <taxon>Suillaceae</taxon>
        <taxon>Suillus</taxon>
    </lineage>
</organism>
<dbReference type="RefSeq" id="XP_041221459.1">
    <property type="nucleotide sequence ID" value="XM_041367806.1"/>
</dbReference>
<feature type="compositionally biased region" description="Acidic residues" evidence="1">
    <location>
        <begin position="338"/>
        <end position="348"/>
    </location>
</feature>
<proteinExistence type="predicted"/>
<dbReference type="AlphaFoldDB" id="A0AAD4DXC9"/>
<evidence type="ECO:0000313" key="2">
    <source>
        <dbReference type="EMBL" id="KAG1895883.1"/>
    </source>
</evidence>
<sequence>MEPPPAPPARGKGKRGRGGKDRATTSPTISISWQAVPQRTNRLVDYLVGHPPDCRILFASEKKNPANREAEGRPSGKDKNEIHAVIARVIFSDDPQYAVLYASNPNKFRDSVYNRIVALRTKFRDIRAEFESTDAGIVPIDSETSVNLHRKYEKDFPWYDQLYSIWGSHPSFSAKTSSSKPGVDHASDLFSLTHPSGGSLRPPASSSTDPGSPMQLGNTPLPNAPAGGVAGSSTGPTYDYLPPNAHAGGAAAAAPPTSPFCHTPPAPGGSGGSPSQWNYVPPPPSTHTNSSAGSPVFRYPPLPSGATSHNGTYSPVAHSPTDDYNFDGIYDDNPLAGEMEDLNMDSPDEIIHDDSNAISLDSPPRRRAGKKRQEPPSPPSPTTTSHTQQVPPCTSVQHDRATFKLHVSQVMMREKSKSGSMASSGSRSSSHSRKPSSSHEPSSQQSSPTAQTSVSTTPASSVSKRLRTEIREQMDALNDDLESIHSDKLTLYQLKNERLMVKLNASRQDKEHRLMREEHMDERADAAIVHQRMKEAKEVDIRLREADAAAFASEADVLRLRIQWAQLNAQGGKPAGT</sequence>
<feature type="region of interest" description="Disordered" evidence="1">
    <location>
        <begin position="58"/>
        <end position="79"/>
    </location>
</feature>
<comment type="caution">
    <text evidence="2">The sequence shown here is derived from an EMBL/GenBank/DDBJ whole genome shotgun (WGS) entry which is preliminary data.</text>
</comment>
<feature type="region of interest" description="Disordered" evidence="1">
    <location>
        <begin position="1"/>
        <end position="31"/>
    </location>
</feature>
<reference evidence="2" key="1">
    <citation type="journal article" date="2020" name="New Phytol.">
        <title>Comparative genomics reveals dynamic genome evolution in host specialist ectomycorrhizal fungi.</title>
        <authorList>
            <person name="Lofgren L.A."/>
            <person name="Nguyen N.H."/>
            <person name="Vilgalys R."/>
            <person name="Ruytinx J."/>
            <person name="Liao H.L."/>
            <person name="Branco S."/>
            <person name="Kuo A."/>
            <person name="LaButti K."/>
            <person name="Lipzen A."/>
            <person name="Andreopoulos W."/>
            <person name="Pangilinan J."/>
            <person name="Riley R."/>
            <person name="Hundley H."/>
            <person name="Na H."/>
            <person name="Barry K."/>
            <person name="Grigoriev I.V."/>
            <person name="Stajich J.E."/>
            <person name="Kennedy P.G."/>
        </authorList>
    </citation>
    <scope>NUCLEOTIDE SEQUENCE</scope>
    <source>
        <strain evidence="2">FC203</strain>
    </source>
</reference>
<dbReference type="GeneID" id="64662104"/>
<feature type="compositionally biased region" description="Pro residues" evidence="1">
    <location>
        <begin position="256"/>
        <end position="267"/>
    </location>
</feature>
<name>A0AAD4DXC9_9AGAM</name>
<accession>A0AAD4DXC9</accession>
<feature type="compositionally biased region" description="Low complexity" evidence="1">
    <location>
        <begin position="418"/>
        <end position="429"/>
    </location>
</feature>
<feature type="compositionally biased region" description="Polar residues" evidence="1">
    <location>
        <begin position="386"/>
        <end position="396"/>
    </location>
</feature>